<protein>
    <recommendedName>
        <fullName evidence="3">Anthranilate synthase component 1</fullName>
    </recommendedName>
</protein>
<comment type="cofactor">
    <cofactor evidence="1">
        <name>Mg(2+)</name>
        <dbReference type="ChEBI" id="CHEBI:18420"/>
    </cofactor>
</comment>
<evidence type="ECO:0000259" key="9">
    <source>
        <dbReference type="Pfam" id="PF00425"/>
    </source>
</evidence>
<dbReference type="InterPro" id="IPR005801">
    <property type="entry name" value="ADC_synthase"/>
</dbReference>
<sequence>MKKFSLYTHHKRILTDTITPVTVYYKIRDKYPNSILLESGDYHRSHKNFSYICFNPIASIKVENEVISETYPDGSSTNINITEDVNVVDEVYNFTKRFDVNTDEDFKFINNGIFGYTAYDAVRYFEDIQISKKDDSVTVPDMYYAVYKNIIAINHYKNEAYIFAHCYEDQENNIDAIDKLINTQNFAEYDFSSNGDIQSNLTDDEFRKQVEVAKKHAGRGDVFQLVLSRRFSQAFTGDDFNVYRALRSINPSPYLFYFDYGDFRIFGSSPEAQLVVSDGLAEIHPIAGTFKRTGNDEQDEKLAEKLKADDKENAEHVMLVDLARNDLSRHGSGVKVVTYREVQFFSHVIHLVSKVTGNKHDSTSTMQVVADTFPAGTLSGAPKHMAMQLIEKYEKTSRGYYGGAIGFMDFDGNFNHAIMIRTFLSKNYKLNWQAGAGVVSKSDAESELQEVYNKLGALTKAITLAEEI</sequence>
<keyword evidence="6" id="KW-0456">Lyase</keyword>
<keyword evidence="5" id="KW-0460">Magnesium</keyword>
<evidence type="ECO:0000256" key="2">
    <source>
        <dbReference type="ARBA" id="ARBA00011575"/>
    </source>
</evidence>
<feature type="domain" description="Anthranilate synthase component I N-terminal" evidence="10">
    <location>
        <begin position="16"/>
        <end position="162"/>
    </location>
</feature>
<dbReference type="Gene3D" id="3.60.120.10">
    <property type="entry name" value="Anthranilate synthase"/>
    <property type="match status" value="1"/>
</dbReference>
<dbReference type="RefSeq" id="WP_102996014.1">
    <property type="nucleotide sequence ID" value="NZ_CP025938.1"/>
</dbReference>
<keyword evidence="4" id="KW-0479">Metal-binding</keyword>
<dbReference type="PRINTS" id="PR00095">
    <property type="entry name" value="ANTSNTHASEI"/>
</dbReference>
<comment type="catalytic activity">
    <reaction evidence="8">
        <text>chorismate + L-glutamine = anthranilate + pyruvate + L-glutamate + H(+)</text>
        <dbReference type="Rhea" id="RHEA:21732"/>
        <dbReference type="ChEBI" id="CHEBI:15361"/>
        <dbReference type="ChEBI" id="CHEBI:15378"/>
        <dbReference type="ChEBI" id="CHEBI:16567"/>
        <dbReference type="ChEBI" id="CHEBI:29748"/>
        <dbReference type="ChEBI" id="CHEBI:29985"/>
        <dbReference type="ChEBI" id="CHEBI:58359"/>
        <dbReference type="EC" id="4.1.3.27"/>
    </reaction>
</comment>
<evidence type="ECO:0000256" key="8">
    <source>
        <dbReference type="ARBA" id="ARBA00047683"/>
    </source>
</evidence>
<keyword evidence="12" id="KW-1185">Reference proteome</keyword>
<organism evidence="11 12">
    <name type="scientific">Pseudotamlana carrageenivorans</name>
    <dbReference type="NCBI Taxonomy" id="2069432"/>
    <lineage>
        <taxon>Bacteria</taxon>
        <taxon>Pseudomonadati</taxon>
        <taxon>Bacteroidota</taxon>
        <taxon>Flavobacteriia</taxon>
        <taxon>Flavobacteriales</taxon>
        <taxon>Flavobacteriaceae</taxon>
        <taxon>Pseudotamlana</taxon>
    </lineage>
</organism>
<evidence type="ECO:0000256" key="1">
    <source>
        <dbReference type="ARBA" id="ARBA00001946"/>
    </source>
</evidence>
<dbReference type="GO" id="GO:0000162">
    <property type="term" value="P:L-tryptophan biosynthetic process"/>
    <property type="evidence" value="ECO:0007669"/>
    <property type="project" value="TreeGrafter"/>
</dbReference>
<evidence type="ECO:0000313" key="11">
    <source>
        <dbReference type="EMBL" id="AUS06034.1"/>
    </source>
</evidence>
<comment type="function">
    <text evidence="7">Part of a heterotetrameric complex that catalyzes the two-step biosynthesis of anthranilate, an intermediate in the biosynthesis of L-tryptophan. In the first step, the glutamine-binding beta subunit (TrpG) of anthranilate synthase (AS) provides the glutamine amidotransferase activity which generates ammonia as a substrate that, along with chorismate, is used in the second step, catalyzed by the large alpha subunit of AS (TrpE) to produce anthranilate. In the absence of TrpG, TrpE can synthesize anthranilate directly from chorismate and high concentrations of ammonia.</text>
</comment>
<dbReference type="EMBL" id="CP025938">
    <property type="protein sequence ID" value="AUS06034.1"/>
    <property type="molecule type" value="Genomic_DNA"/>
</dbReference>
<evidence type="ECO:0000256" key="6">
    <source>
        <dbReference type="ARBA" id="ARBA00023239"/>
    </source>
</evidence>
<evidence type="ECO:0000256" key="7">
    <source>
        <dbReference type="ARBA" id="ARBA00025634"/>
    </source>
</evidence>
<evidence type="ECO:0000256" key="4">
    <source>
        <dbReference type="ARBA" id="ARBA00022723"/>
    </source>
</evidence>
<evidence type="ECO:0000256" key="5">
    <source>
        <dbReference type="ARBA" id="ARBA00022842"/>
    </source>
</evidence>
<dbReference type="InterPro" id="IPR019999">
    <property type="entry name" value="Anth_synth_I-like"/>
</dbReference>
<dbReference type="InterPro" id="IPR006805">
    <property type="entry name" value="Anth_synth_I_N"/>
</dbReference>
<dbReference type="Proteomes" id="UP000236592">
    <property type="component" value="Chromosome"/>
</dbReference>
<dbReference type="SUPFAM" id="SSF56322">
    <property type="entry name" value="ADC synthase"/>
    <property type="match status" value="1"/>
</dbReference>
<dbReference type="GO" id="GO:0004049">
    <property type="term" value="F:anthranilate synthase activity"/>
    <property type="evidence" value="ECO:0007669"/>
    <property type="project" value="UniProtKB-EC"/>
</dbReference>
<evidence type="ECO:0000259" key="10">
    <source>
        <dbReference type="Pfam" id="PF04715"/>
    </source>
</evidence>
<comment type="subunit">
    <text evidence="2">Heterotetramer consisting of two non-identical subunits: a beta subunit (TrpG) and a large alpha subunit (TrpE).</text>
</comment>
<dbReference type="AlphaFoldDB" id="A0A2I7SJL3"/>
<dbReference type="Pfam" id="PF04715">
    <property type="entry name" value="Anth_synt_I_N"/>
    <property type="match status" value="1"/>
</dbReference>
<name>A0A2I7SJL3_9FLAO</name>
<accession>A0A2I7SJL3</accession>
<reference evidence="12" key="1">
    <citation type="submission" date="2018-01" db="EMBL/GenBank/DDBJ databases">
        <title>Complete genome of Tamlana sp. UJ94.</title>
        <authorList>
            <person name="Jung J."/>
            <person name="Chung D."/>
            <person name="Bae S.S."/>
            <person name="Baek K."/>
        </authorList>
    </citation>
    <scope>NUCLEOTIDE SEQUENCE [LARGE SCALE GENOMIC DNA]</scope>
    <source>
        <strain evidence="12">UJ94</strain>
    </source>
</reference>
<dbReference type="GO" id="GO:0046872">
    <property type="term" value="F:metal ion binding"/>
    <property type="evidence" value="ECO:0007669"/>
    <property type="project" value="UniProtKB-KW"/>
</dbReference>
<gene>
    <name evidence="11" type="ORF">C1A40_11470</name>
</gene>
<dbReference type="Pfam" id="PF00425">
    <property type="entry name" value="Chorismate_bind"/>
    <property type="match status" value="1"/>
</dbReference>
<dbReference type="PANTHER" id="PTHR11236">
    <property type="entry name" value="AMINOBENZOATE/ANTHRANILATE SYNTHASE"/>
    <property type="match status" value="1"/>
</dbReference>
<dbReference type="KEGG" id="taj:C1A40_11470"/>
<dbReference type="OrthoDB" id="9803598at2"/>
<dbReference type="InterPro" id="IPR015890">
    <property type="entry name" value="Chorismate_C"/>
</dbReference>
<feature type="domain" description="Chorismate-utilising enzyme C-terminal" evidence="9">
    <location>
        <begin position="204"/>
        <end position="454"/>
    </location>
</feature>
<evidence type="ECO:0000313" key="12">
    <source>
        <dbReference type="Proteomes" id="UP000236592"/>
    </source>
</evidence>
<evidence type="ECO:0000256" key="3">
    <source>
        <dbReference type="ARBA" id="ARBA00020653"/>
    </source>
</evidence>
<proteinExistence type="predicted"/>
<dbReference type="PANTHER" id="PTHR11236:SF48">
    <property type="entry name" value="ISOCHORISMATE SYNTHASE MENF"/>
    <property type="match status" value="1"/>
</dbReference>